<sequence length="358" mass="40155">MKKLCSFLLLFLAIFAYSAPKPTPEDVDAIYQKNKDSQFNYKGNIAVALNADLAAVIYDKNNKLDSKDYIKFDPYLGLYLIKSQNTLRASFMIDELDSKEDMWVMILDKNSTEMGHIKSFAKDIGELDELSYNASKAGLLVCDCGTMVGIGVGGNKFIGNRYIKHFMKYSDVYYGDIGVTFSDDNGTITVKSANPFGAGKELLTGDTIVSVNSKVPNNLREINEMILFAPKDAVLKFDINRDGKNQSYSIKMSNLPNKIMNSSDDNKTSSLKAKKPVKKRTFLSQYGITLNPNLTIKSVARNSKAYKAGFRNGDKIMQIDKKQLNSSADIEKIMSAKNGAFYYLVSRDDFQFFVKVYR</sequence>
<reference evidence="2 3" key="1">
    <citation type="submission" date="2018-06" db="EMBL/GenBank/DDBJ databases">
        <authorList>
            <consortium name="PulseNet: The National Subtyping Network for Foodborne Disease Surveillance"/>
            <person name="Tarr C.L."/>
            <person name="Trees E."/>
            <person name="Katz L.S."/>
            <person name="Carleton-Romer H.A."/>
            <person name="Stroika S."/>
            <person name="Kucerova Z."/>
            <person name="Roache K.F."/>
            <person name="Sabol A.L."/>
            <person name="Besser J."/>
            <person name="Gerner-Smidt P."/>
        </authorList>
    </citation>
    <scope>NUCLEOTIDE SEQUENCE [LARGE SCALE GENOMIC DNA]</scope>
    <source>
        <strain evidence="2 3">PNUSAC001503</strain>
    </source>
</reference>
<organism evidence="2 3">
    <name type="scientific">Campylobacter fetus</name>
    <dbReference type="NCBI Taxonomy" id="196"/>
    <lineage>
        <taxon>Bacteria</taxon>
        <taxon>Pseudomonadati</taxon>
        <taxon>Campylobacterota</taxon>
        <taxon>Epsilonproteobacteria</taxon>
        <taxon>Campylobacterales</taxon>
        <taxon>Campylobacteraceae</taxon>
        <taxon>Campylobacter</taxon>
    </lineage>
</organism>
<evidence type="ECO:0000313" key="3">
    <source>
        <dbReference type="Proteomes" id="UP000535509"/>
    </source>
</evidence>
<proteinExistence type="predicted"/>
<dbReference type="AlphaFoldDB" id="A0A5L4H6E6"/>
<dbReference type="SUPFAM" id="SSF50156">
    <property type="entry name" value="PDZ domain-like"/>
    <property type="match status" value="2"/>
</dbReference>
<dbReference type="Pfam" id="PF24314">
    <property type="entry name" value="DUF7488"/>
    <property type="match status" value="1"/>
</dbReference>
<dbReference type="EMBL" id="AABTCC010000001">
    <property type="protein sequence ID" value="EAI8858323.1"/>
    <property type="molecule type" value="Genomic_DNA"/>
</dbReference>
<dbReference type="InterPro" id="IPR055911">
    <property type="entry name" value="DUF7488"/>
</dbReference>
<keyword evidence="3" id="KW-1185">Reference proteome</keyword>
<evidence type="ECO:0000313" key="2">
    <source>
        <dbReference type="EMBL" id="EAI8858323.1"/>
    </source>
</evidence>
<name>A0A5L4H6E6_CAMFE</name>
<dbReference type="RefSeq" id="WP_011731685.1">
    <property type="nucleotide sequence ID" value="NZ_AACCWO020000050.1"/>
</dbReference>
<dbReference type="GeneID" id="61063911"/>
<dbReference type="Gene3D" id="2.30.42.10">
    <property type="match status" value="1"/>
</dbReference>
<dbReference type="OMA" id="NICYQML"/>
<feature type="domain" description="PDZ" evidence="1">
    <location>
        <begin position="284"/>
        <end position="349"/>
    </location>
</feature>
<comment type="caution">
    <text evidence="2">The sequence shown here is derived from an EMBL/GenBank/DDBJ whole genome shotgun (WGS) entry which is preliminary data.</text>
</comment>
<feature type="domain" description="PDZ" evidence="1">
    <location>
        <begin position="175"/>
        <end position="243"/>
    </location>
</feature>
<dbReference type="Pfam" id="PF13180">
    <property type="entry name" value="PDZ_2"/>
    <property type="match status" value="1"/>
</dbReference>
<protein>
    <submittedName>
        <fullName evidence="2">PDZ domain-containing protein</fullName>
    </submittedName>
</protein>
<dbReference type="InterPro" id="IPR001478">
    <property type="entry name" value="PDZ"/>
</dbReference>
<dbReference type="Proteomes" id="UP000535509">
    <property type="component" value="Unassembled WGS sequence"/>
</dbReference>
<accession>A0A5L4H6E6</accession>
<evidence type="ECO:0000259" key="1">
    <source>
        <dbReference type="SMART" id="SM00228"/>
    </source>
</evidence>
<gene>
    <name evidence="2" type="ORF">CX802_00475</name>
</gene>
<dbReference type="InterPro" id="IPR036034">
    <property type="entry name" value="PDZ_sf"/>
</dbReference>
<dbReference type="SMART" id="SM00228">
    <property type="entry name" value="PDZ"/>
    <property type="match status" value="2"/>
</dbReference>